<name>A0ACA9LUF5_9GLOM</name>
<sequence>MPAGGLPEETLKKVQYRGTPFQVEKYGYVGSLLHRKDMKHESHNTLGAELKILIQNLNRKQEQAEKH</sequence>
<comment type="caution">
    <text evidence="1">The sequence shown here is derived from an EMBL/GenBank/DDBJ whole genome shotgun (WGS) entry which is preliminary data.</text>
</comment>
<organism evidence="1 2">
    <name type="scientific">Cetraspora pellucida</name>
    <dbReference type="NCBI Taxonomy" id="1433469"/>
    <lineage>
        <taxon>Eukaryota</taxon>
        <taxon>Fungi</taxon>
        <taxon>Fungi incertae sedis</taxon>
        <taxon>Mucoromycota</taxon>
        <taxon>Glomeromycotina</taxon>
        <taxon>Glomeromycetes</taxon>
        <taxon>Diversisporales</taxon>
        <taxon>Gigasporaceae</taxon>
        <taxon>Cetraspora</taxon>
    </lineage>
</organism>
<evidence type="ECO:0000313" key="2">
    <source>
        <dbReference type="Proteomes" id="UP000789366"/>
    </source>
</evidence>
<gene>
    <name evidence="1" type="ORF">SPELUC_LOCUS5160</name>
</gene>
<proteinExistence type="predicted"/>
<dbReference type="EMBL" id="CAJVPW010005089">
    <property type="protein sequence ID" value="CAG8549844.1"/>
    <property type="molecule type" value="Genomic_DNA"/>
</dbReference>
<accession>A0ACA9LUF5</accession>
<keyword evidence="2" id="KW-1185">Reference proteome</keyword>
<evidence type="ECO:0000313" key="1">
    <source>
        <dbReference type="EMBL" id="CAG8549844.1"/>
    </source>
</evidence>
<protein>
    <submittedName>
        <fullName evidence="1">15914_t:CDS:1</fullName>
    </submittedName>
</protein>
<reference evidence="1" key="1">
    <citation type="submission" date="2021-06" db="EMBL/GenBank/DDBJ databases">
        <authorList>
            <person name="Kallberg Y."/>
            <person name="Tangrot J."/>
            <person name="Rosling A."/>
        </authorList>
    </citation>
    <scope>NUCLEOTIDE SEQUENCE</scope>
    <source>
        <strain evidence="1">28 12/20/2015</strain>
    </source>
</reference>
<dbReference type="Proteomes" id="UP000789366">
    <property type="component" value="Unassembled WGS sequence"/>
</dbReference>